<proteinExistence type="predicted"/>
<protein>
    <submittedName>
        <fullName evidence="1">Uncharacterized protein</fullName>
    </submittedName>
</protein>
<sequence>MTYVNQGRQVGNVGVLEPFIFGGSISGYYMCGTNHHDAWCGGCGTGQNYYFNDIWSISLTTDGNAVDTGGSMGGGYTGGTGCSSTTHGYWAGAGNQIEKFSFTNPGAGFNDVGDLAASLTGSTGGNSSATNGYVASHGNIYRFSFATDGGGPDVGNLTTNR</sequence>
<gene>
    <name evidence="1" type="ORF">METZ01_LOCUS183531</name>
</gene>
<reference evidence="1" key="1">
    <citation type="submission" date="2018-05" db="EMBL/GenBank/DDBJ databases">
        <authorList>
            <person name="Lanie J.A."/>
            <person name="Ng W.-L."/>
            <person name="Kazmierczak K.M."/>
            <person name="Andrzejewski T.M."/>
            <person name="Davidsen T.M."/>
            <person name="Wayne K.J."/>
            <person name="Tettelin H."/>
            <person name="Glass J.I."/>
            <person name="Rusch D."/>
            <person name="Podicherti R."/>
            <person name="Tsui H.-C.T."/>
            <person name="Winkler M.E."/>
        </authorList>
    </citation>
    <scope>NUCLEOTIDE SEQUENCE</scope>
</reference>
<name>A0A382CZC0_9ZZZZ</name>
<feature type="non-terminal residue" evidence="1">
    <location>
        <position position="161"/>
    </location>
</feature>
<accession>A0A382CZC0</accession>
<dbReference type="AlphaFoldDB" id="A0A382CZC0"/>
<dbReference type="EMBL" id="UINC01036541">
    <property type="protein sequence ID" value="SVB30677.1"/>
    <property type="molecule type" value="Genomic_DNA"/>
</dbReference>
<evidence type="ECO:0000313" key="1">
    <source>
        <dbReference type="EMBL" id="SVB30677.1"/>
    </source>
</evidence>
<organism evidence="1">
    <name type="scientific">marine metagenome</name>
    <dbReference type="NCBI Taxonomy" id="408172"/>
    <lineage>
        <taxon>unclassified sequences</taxon>
        <taxon>metagenomes</taxon>
        <taxon>ecological metagenomes</taxon>
    </lineage>
</organism>